<evidence type="ECO:0000313" key="10">
    <source>
        <dbReference type="Proteomes" id="UP000000628"/>
    </source>
</evidence>
<dbReference type="NCBIfam" id="TIGR03025">
    <property type="entry name" value="EPS_sugtrans"/>
    <property type="match status" value="1"/>
</dbReference>
<protein>
    <submittedName>
        <fullName evidence="9">Exopolysaccharide biosynthesis polyprenyl glycosylphosphotransferase</fullName>
        <ecNumber evidence="9">2.7.8.6</ecNumber>
    </submittedName>
</protein>
<keyword evidence="5 7" id="KW-1133">Transmembrane helix</keyword>
<feature type="domain" description="Bacterial sugar transferase" evidence="8">
    <location>
        <begin position="294"/>
        <end position="481"/>
    </location>
</feature>
<feature type="transmembrane region" description="Helical" evidence="7">
    <location>
        <begin position="103"/>
        <end position="120"/>
    </location>
</feature>
<keyword evidence="10" id="KW-1185">Reference proteome</keyword>
<dbReference type="EMBL" id="CP001706">
    <property type="protein sequence ID" value="ACV07714.1"/>
    <property type="molecule type" value="Genomic_DNA"/>
</dbReference>
<gene>
    <name evidence="9" type="ordered locus">Jden_0035</name>
</gene>
<comment type="similarity">
    <text evidence="2">Belongs to the bacterial sugar transferase family.</text>
</comment>
<evidence type="ECO:0000256" key="1">
    <source>
        <dbReference type="ARBA" id="ARBA00004141"/>
    </source>
</evidence>
<feature type="transmembrane region" description="Helical" evidence="7">
    <location>
        <begin position="126"/>
        <end position="145"/>
    </location>
</feature>
<keyword evidence="4 7" id="KW-0812">Transmembrane</keyword>
<sequence>MALLTASPREKVDRWQHDYAQRLFLSDLTVIAVCVFGAQLLRFGTSMQELSVESADRFSFVLSYSTVSLVLIFGWMLALQYFDTRDYRITGTGPEEYKRILDTSVRVFGLLAIIDLLTRASIARGYLLIALPSGLFFLLLTRWLWRKWLHKQRAEGQYLHKAVIVGDYDKIKHVADEIGRSPANGYALVGAVSTTKDGKDLAVAGVAVQGNYDAILTTVEGTGADTLIMTSADVLGPKKMRRLGWELEQRGIEMVVAPALTDVAGPRIHMRPVAGLPLIHVDFPQFSGQKYWMKRAFDVVGSAFLIVVLSPIMVTVAVLVKRDSPGPVLFRQGRIGHNQEPFKMLKFRSMAIDAEAKLAEFLDRNDGNGVLFKLKDDPRVTRVGRVLRRYSLDELPQLFNVLKGDMSLVGPRPPLPVEVEKYDDHALRRLLVKPGITGLWQVSGRSDLSWDDSVRLDLYYVENWSMMSDIIILYRTIRTVVTPSGAY</sequence>
<evidence type="ECO:0000256" key="6">
    <source>
        <dbReference type="ARBA" id="ARBA00023136"/>
    </source>
</evidence>
<dbReference type="PANTHER" id="PTHR30576:SF10">
    <property type="entry name" value="SLL5057 PROTEIN"/>
    <property type="match status" value="1"/>
</dbReference>
<dbReference type="OrthoDB" id="9808602at2"/>
<dbReference type="KEGG" id="jde:Jden_0035"/>
<reference evidence="9 10" key="1">
    <citation type="journal article" date="2009" name="Stand. Genomic Sci.">
        <title>Complete genome sequence of Jonesia denitrificans type strain (Prevot 55134).</title>
        <authorList>
            <person name="Pukall R."/>
            <person name="Gehrich-Schroter G."/>
            <person name="Lapidus A."/>
            <person name="Nolan M."/>
            <person name="Glavina Del Rio T."/>
            <person name="Lucas S."/>
            <person name="Chen F."/>
            <person name="Tice H."/>
            <person name="Pitluck S."/>
            <person name="Cheng J.F."/>
            <person name="Copeland A."/>
            <person name="Saunders E."/>
            <person name="Brettin T."/>
            <person name="Detter J.C."/>
            <person name="Bruce D."/>
            <person name="Goodwin L."/>
            <person name="Pati A."/>
            <person name="Ivanova N."/>
            <person name="Mavromatis K."/>
            <person name="Ovchinnikova G."/>
            <person name="Chen A."/>
            <person name="Palaniappan K."/>
            <person name="Land M."/>
            <person name="Hauser L."/>
            <person name="Chang Y.J."/>
            <person name="Jeffries C.D."/>
            <person name="Chain P."/>
            <person name="Goker M."/>
            <person name="Bristow J."/>
            <person name="Eisen J.A."/>
            <person name="Markowitz V."/>
            <person name="Hugenholtz P."/>
            <person name="Kyrpides N.C."/>
            <person name="Klenk H.P."/>
            <person name="Han C."/>
        </authorList>
    </citation>
    <scope>NUCLEOTIDE SEQUENCE [LARGE SCALE GENOMIC DNA]</scope>
    <source>
        <strain evidence="10">ATCC 14870 / DSM 20603 / BCRC 15368 / CIP 55.134 / JCM 11481 / NBRC 15587 / NCTC 10816 / Prevot 55134</strain>
    </source>
</reference>
<dbReference type="GO" id="GO:0016020">
    <property type="term" value="C:membrane"/>
    <property type="evidence" value="ECO:0007669"/>
    <property type="project" value="UniProtKB-SubCell"/>
</dbReference>
<evidence type="ECO:0000256" key="3">
    <source>
        <dbReference type="ARBA" id="ARBA00022679"/>
    </source>
</evidence>
<evidence type="ECO:0000256" key="5">
    <source>
        <dbReference type="ARBA" id="ARBA00022989"/>
    </source>
</evidence>
<dbReference type="RefSeq" id="WP_012805819.1">
    <property type="nucleotide sequence ID" value="NC_013174.1"/>
</dbReference>
<feature type="transmembrane region" description="Helical" evidence="7">
    <location>
        <begin position="23"/>
        <end position="41"/>
    </location>
</feature>
<dbReference type="STRING" id="471856.Jden_0035"/>
<dbReference type="HOGENOM" id="CLU_024920_3_2_11"/>
<keyword evidence="6 7" id="KW-0472">Membrane</keyword>
<name>C7R4U1_JONDD</name>
<dbReference type="Pfam" id="PF02397">
    <property type="entry name" value="Bac_transf"/>
    <property type="match status" value="1"/>
</dbReference>
<keyword evidence="3 9" id="KW-0808">Transferase</keyword>
<feature type="transmembrane region" description="Helical" evidence="7">
    <location>
        <begin position="61"/>
        <end position="82"/>
    </location>
</feature>
<evidence type="ECO:0000256" key="2">
    <source>
        <dbReference type="ARBA" id="ARBA00006464"/>
    </source>
</evidence>
<evidence type="ECO:0000256" key="7">
    <source>
        <dbReference type="SAM" id="Phobius"/>
    </source>
</evidence>
<accession>C7R4U1</accession>
<dbReference type="eggNOG" id="COG1086">
    <property type="taxonomic scope" value="Bacteria"/>
</dbReference>
<evidence type="ECO:0000256" key="4">
    <source>
        <dbReference type="ARBA" id="ARBA00022692"/>
    </source>
</evidence>
<dbReference type="AlphaFoldDB" id="C7R4U1"/>
<organism evidence="9 10">
    <name type="scientific">Jonesia denitrificans (strain ATCC 14870 / DSM 20603 / BCRC 15368 / CIP 55.134 / JCM 11481 / NBRC 15587 / NCTC 10816 / Prevot 55134)</name>
    <name type="common">Listeria denitrificans</name>
    <dbReference type="NCBI Taxonomy" id="471856"/>
    <lineage>
        <taxon>Bacteria</taxon>
        <taxon>Bacillati</taxon>
        <taxon>Actinomycetota</taxon>
        <taxon>Actinomycetes</taxon>
        <taxon>Micrococcales</taxon>
        <taxon>Jonesiaceae</taxon>
        <taxon>Jonesia</taxon>
    </lineage>
</organism>
<dbReference type="Pfam" id="PF13727">
    <property type="entry name" value="CoA_binding_3"/>
    <property type="match status" value="1"/>
</dbReference>
<proteinExistence type="inferred from homology"/>
<dbReference type="Gene3D" id="3.40.50.720">
    <property type="entry name" value="NAD(P)-binding Rossmann-like Domain"/>
    <property type="match status" value="1"/>
</dbReference>
<dbReference type="Proteomes" id="UP000000628">
    <property type="component" value="Chromosome"/>
</dbReference>
<dbReference type="eggNOG" id="COG2148">
    <property type="taxonomic scope" value="Bacteria"/>
</dbReference>
<evidence type="ECO:0000259" key="8">
    <source>
        <dbReference type="Pfam" id="PF02397"/>
    </source>
</evidence>
<dbReference type="PANTHER" id="PTHR30576">
    <property type="entry name" value="COLANIC BIOSYNTHESIS UDP-GLUCOSE LIPID CARRIER TRANSFERASE"/>
    <property type="match status" value="1"/>
</dbReference>
<evidence type="ECO:0000313" key="9">
    <source>
        <dbReference type="EMBL" id="ACV07714.1"/>
    </source>
</evidence>
<feature type="transmembrane region" description="Helical" evidence="7">
    <location>
        <begin position="299"/>
        <end position="320"/>
    </location>
</feature>
<comment type="subcellular location">
    <subcellularLocation>
        <location evidence="1">Membrane</location>
        <topology evidence="1">Multi-pass membrane protein</topology>
    </subcellularLocation>
</comment>
<dbReference type="InterPro" id="IPR017475">
    <property type="entry name" value="EPS_sugar_tfrase"/>
</dbReference>
<dbReference type="EC" id="2.7.8.6" evidence="9"/>
<dbReference type="InterPro" id="IPR003362">
    <property type="entry name" value="Bact_transf"/>
</dbReference>
<dbReference type="GO" id="GO:0047360">
    <property type="term" value="F:undecaprenyl-phosphate galactose phosphotransferase activity"/>
    <property type="evidence" value="ECO:0007669"/>
    <property type="project" value="UniProtKB-EC"/>
</dbReference>